<feature type="chain" id="PRO_5012096608" description="RING-type domain-containing protein" evidence="6">
    <location>
        <begin position="19"/>
        <end position="418"/>
    </location>
</feature>
<evidence type="ECO:0000256" key="1">
    <source>
        <dbReference type="ARBA" id="ARBA00022723"/>
    </source>
</evidence>
<evidence type="ECO:0000256" key="3">
    <source>
        <dbReference type="ARBA" id="ARBA00022833"/>
    </source>
</evidence>
<dbReference type="EMBL" id="MPUH01000271">
    <property type="protein sequence ID" value="OMJ84380.1"/>
    <property type="molecule type" value="Genomic_DNA"/>
</dbReference>
<keyword evidence="5" id="KW-0472">Membrane</keyword>
<protein>
    <recommendedName>
        <fullName evidence="7">RING-type domain-containing protein</fullName>
    </recommendedName>
</protein>
<dbReference type="Proteomes" id="UP000187209">
    <property type="component" value="Unassembled WGS sequence"/>
</dbReference>
<keyword evidence="1" id="KW-0479">Metal-binding</keyword>
<dbReference type="PANTHER" id="PTHR22763">
    <property type="entry name" value="RING ZINC FINGER PROTEIN"/>
    <property type="match status" value="1"/>
</dbReference>
<dbReference type="PANTHER" id="PTHR22763:SF183">
    <property type="entry name" value="RING-TYPE DOMAIN-CONTAINING PROTEIN"/>
    <property type="match status" value="1"/>
</dbReference>
<evidence type="ECO:0000256" key="2">
    <source>
        <dbReference type="ARBA" id="ARBA00022771"/>
    </source>
</evidence>
<reference evidence="8 9" key="1">
    <citation type="submission" date="2016-11" db="EMBL/GenBank/DDBJ databases">
        <title>The macronuclear genome of Stentor coeruleus: a giant cell with tiny introns.</title>
        <authorList>
            <person name="Slabodnick M."/>
            <person name="Ruby J.G."/>
            <person name="Reiff S.B."/>
            <person name="Swart E.C."/>
            <person name="Gosai S."/>
            <person name="Prabakaran S."/>
            <person name="Witkowska E."/>
            <person name="Larue G.E."/>
            <person name="Fisher S."/>
            <person name="Freeman R.M."/>
            <person name="Gunawardena J."/>
            <person name="Chu W."/>
            <person name="Stover N.A."/>
            <person name="Gregory B.D."/>
            <person name="Nowacki M."/>
            <person name="Derisi J."/>
            <person name="Roy S.W."/>
            <person name="Marshall W.F."/>
            <person name="Sood P."/>
        </authorList>
    </citation>
    <scope>NUCLEOTIDE SEQUENCE [LARGE SCALE GENOMIC DNA]</scope>
    <source>
        <strain evidence="8">WM001</strain>
    </source>
</reference>
<sequence length="418" mass="48304">MFILILTLHSLAYGSKESDEDYYSLGSWSGKLSEFTHSSGRIYVQIDKSSKGADLLMTVYNGDWESDPYIYFYGKDLYYSSKTIEGEAYVYPVDNSIMAYCTSKVSITESSEIKAKVEGKNCTISMNIKVSKLTYYDSNKQSFAFFMIFLILKLGEFYVVKAMKEQCSRSTVSMSINISCIILSAIIDIFFLLWPVVLVQSKKINLILYLFMCILPIMILREKSIIYKKVVDVQQGVMRRNKFSTYMLIGTLYIILLNNLYEFNLIVSNCIFIPHIHKNYQRESFKNSLITYMILEQLLITLYFTLFQWNFMVWEPDGLLSFIVILLVSGQIVALYWKKIAERQQSLGAPLLPRNSPPNVVNRIIQHCETCPICLYPLGTIDLLVTRCEHAFHNSCLQPWLELQTWCPVCRASIEGQR</sequence>
<dbReference type="Gene3D" id="3.30.40.10">
    <property type="entry name" value="Zinc/RING finger domain, C3HC4 (zinc finger)"/>
    <property type="match status" value="1"/>
</dbReference>
<keyword evidence="3" id="KW-0862">Zinc</keyword>
<evidence type="ECO:0000259" key="7">
    <source>
        <dbReference type="PROSITE" id="PS50089"/>
    </source>
</evidence>
<dbReference type="AlphaFoldDB" id="A0A1R2C5X1"/>
<name>A0A1R2C5X1_9CILI</name>
<feature type="transmembrane region" description="Helical" evidence="5">
    <location>
        <begin position="142"/>
        <end position="160"/>
    </location>
</feature>
<feature type="transmembrane region" description="Helical" evidence="5">
    <location>
        <begin position="243"/>
        <end position="261"/>
    </location>
</feature>
<keyword evidence="5" id="KW-0812">Transmembrane</keyword>
<dbReference type="InterPro" id="IPR013083">
    <property type="entry name" value="Znf_RING/FYVE/PHD"/>
</dbReference>
<keyword evidence="2 4" id="KW-0863">Zinc-finger</keyword>
<proteinExistence type="predicted"/>
<evidence type="ECO:0000313" key="9">
    <source>
        <dbReference type="Proteomes" id="UP000187209"/>
    </source>
</evidence>
<evidence type="ECO:0000256" key="4">
    <source>
        <dbReference type="PROSITE-ProRule" id="PRU00175"/>
    </source>
</evidence>
<dbReference type="SMART" id="SM00184">
    <property type="entry name" value="RING"/>
    <property type="match status" value="1"/>
</dbReference>
<dbReference type="GO" id="GO:0043161">
    <property type="term" value="P:proteasome-mediated ubiquitin-dependent protein catabolic process"/>
    <property type="evidence" value="ECO:0007669"/>
    <property type="project" value="TreeGrafter"/>
</dbReference>
<dbReference type="InterPro" id="IPR050731">
    <property type="entry name" value="HRD1_E3_ubiq-ligases"/>
</dbReference>
<gene>
    <name evidence="8" type="ORF">SteCoe_14534</name>
</gene>
<evidence type="ECO:0000256" key="6">
    <source>
        <dbReference type="SAM" id="SignalP"/>
    </source>
</evidence>
<dbReference type="SUPFAM" id="SSF57850">
    <property type="entry name" value="RING/U-box"/>
    <property type="match status" value="1"/>
</dbReference>
<evidence type="ECO:0000256" key="5">
    <source>
        <dbReference type="SAM" id="Phobius"/>
    </source>
</evidence>
<comment type="caution">
    <text evidence="8">The sequence shown here is derived from an EMBL/GenBank/DDBJ whole genome shotgun (WGS) entry which is preliminary data.</text>
</comment>
<dbReference type="InterPro" id="IPR001841">
    <property type="entry name" value="Znf_RING"/>
</dbReference>
<dbReference type="GO" id="GO:0008270">
    <property type="term" value="F:zinc ion binding"/>
    <property type="evidence" value="ECO:0007669"/>
    <property type="project" value="UniProtKB-KW"/>
</dbReference>
<keyword evidence="5" id="KW-1133">Transmembrane helix</keyword>
<dbReference type="PROSITE" id="PS50089">
    <property type="entry name" value="ZF_RING_2"/>
    <property type="match status" value="1"/>
</dbReference>
<feature type="signal peptide" evidence="6">
    <location>
        <begin position="1"/>
        <end position="18"/>
    </location>
</feature>
<keyword evidence="9" id="KW-1185">Reference proteome</keyword>
<dbReference type="GO" id="GO:0061630">
    <property type="term" value="F:ubiquitin protein ligase activity"/>
    <property type="evidence" value="ECO:0007669"/>
    <property type="project" value="TreeGrafter"/>
</dbReference>
<organism evidence="8 9">
    <name type="scientific">Stentor coeruleus</name>
    <dbReference type="NCBI Taxonomy" id="5963"/>
    <lineage>
        <taxon>Eukaryota</taxon>
        <taxon>Sar</taxon>
        <taxon>Alveolata</taxon>
        <taxon>Ciliophora</taxon>
        <taxon>Postciliodesmatophora</taxon>
        <taxon>Heterotrichea</taxon>
        <taxon>Heterotrichida</taxon>
        <taxon>Stentoridae</taxon>
        <taxon>Stentor</taxon>
    </lineage>
</organism>
<feature type="transmembrane region" description="Helical" evidence="5">
    <location>
        <begin position="319"/>
        <end position="337"/>
    </location>
</feature>
<dbReference type="OrthoDB" id="8062037at2759"/>
<feature type="domain" description="RING-type" evidence="7">
    <location>
        <begin position="371"/>
        <end position="411"/>
    </location>
</feature>
<evidence type="ECO:0000313" key="8">
    <source>
        <dbReference type="EMBL" id="OMJ84380.1"/>
    </source>
</evidence>
<accession>A0A1R2C5X1</accession>
<dbReference type="Pfam" id="PF13639">
    <property type="entry name" value="zf-RING_2"/>
    <property type="match status" value="1"/>
</dbReference>
<feature type="transmembrane region" description="Helical" evidence="5">
    <location>
        <begin position="289"/>
        <end position="307"/>
    </location>
</feature>
<dbReference type="GO" id="GO:0012505">
    <property type="term" value="C:endomembrane system"/>
    <property type="evidence" value="ECO:0007669"/>
    <property type="project" value="TreeGrafter"/>
</dbReference>
<feature type="transmembrane region" description="Helical" evidence="5">
    <location>
        <begin position="172"/>
        <end position="194"/>
    </location>
</feature>
<keyword evidence="6" id="KW-0732">Signal</keyword>
<feature type="transmembrane region" description="Helical" evidence="5">
    <location>
        <begin position="206"/>
        <end position="222"/>
    </location>
</feature>